<dbReference type="InterPro" id="IPR036890">
    <property type="entry name" value="HATPase_C_sf"/>
</dbReference>
<comment type="catalytic activity">
    <reaction evidence="1">
        <text>ATP + protein L-histidine = ADP + protein N-phospho-L-histidine.</text>
        <dbReference type="EC" id="2.7.13.3"/>
    </reaction>
</comment>
<dbReference type="InterPro" id="IPR003661">
    <property type="entry name" value="HisK_dim/P_dom"/>
</dbReference>
<keyword evidence="8" id="KW-0902">Two-component regulatory system</keyword>
<evidence type="ECO:0000256" key="4">
    <source>
        <dbReference type="ARBA" id="ARBA00022679"/>
    </source>
</evidence>
<name>A0A9X3EHN8_9GAMM</name>
<evidence type="ECO:0000256" key="7">
    <source>
        <dbReference type="ARBA" id="ARBA00022840"/>
    </source>
</evidence>
<evidence type="ECO:0000256" key="2">
    <source>
        <dbReference type="ARBA" id="ARBA00012438"/>
    </source>
</evidence>
<evidence type="ECO:0000256" key="9">
    <source>
        <dbReference type="SAM" id="Phobius"/>
    </source>
</evidence>
<dbReference type="AlphaFoldDB" id="A0A9X3EHN8"/>
<dbReference type="InterPro" id="IPR004358">
    <property type="entry name" value="Sig_transdc_His_kin-like_C"/>
</dbReference>
<dbReference type="RefSeq" id="WP_283172628.1">
    <property type="nucleotide sequence ID" value="NZ_JAPNOA010000016.1"/>
</dbReference>
<dbReference type="EMBL" id="JAPNOA010000016">
    <property type="protein sequence ID" value="MCY0964411.1"/>
    <property type="molecule type" value="Genomic_DNA"/>
</dbReference>
<feature type="transmembrane region" description="Helical" evidence="9">
    <location>
        <begin position="150"/>
        <end position="171"/>
    </location>
</feature>
<dbReference type="InterPro" id="IPR036097">
    <property type="entry name" value="HisK_dim/P_sf"/>
</dbReference>
<dbReference type="SMART" id="SM00388">
    <property type="entry name" value="HisKA"/>
    <property type="match status" value="1"/>
</dbReference>
<dbReference type="PRINTS" id="PR00344">
    <property type="entry name" value="BCTRLSENSOR"/>
</dbReference>
<dbReference type="GO" id="GO:0000156">
    <property type="term" value="F:phosphorelay response regulator activity"/>
    <property type="evidence" value="ECO:0007669"/>
    <property type="project" value="TreeGrafter"/>
</dbReference>
<accession>A0A9X3EHN8</accession>
<organism evidence="11 12">
    <name type="scientific">Parathalassolituus penaei</name>
    <dbReference type="NCBI Taxonomy" id="2997323"/>
    <lineage>
        <taxon>Bacteria</taxon>
        <taxon>Pseudomonadati</taxon>
        <taxon>Pseudomonadota</taxon>
        <taxon>Gammaproteobacteria</taxon>
        <taxon>Oceanospirillales</taxon>
        <taxon>Oceanospirillaceae</taxon>
        <taxon>Parathalassolituus</taxon>
    </lineage>
</organism>
<evidence type="ECO:0000256" key="3">
    <source>
        <dbReference type="ARBA" id="ARBA00022553"/>
    </source>
</evidence>
<dbReference type="Pfam" id="PF00512">
    <property type="entry name" value="HisKA"/>
    <property type="match status" value="1"/>
</dbReference>
<dbReference type="Proteomes" id="UP001150830">
    <property type="component" value="Unassembled WGS sequence"/>
</dbReference>
<sequence>MVFQASELAVRGNRLLRFYAIYSLLVALVVVSIHVMDTSGQIMGNPNSLLRFWLTLGYVALAAMFVVIAWLGPNVQHATAYFFIETAILSFLMSIAGGFTSGFSSLILFSVVIANLLAPGMLGYAVAAWVTLAVMFTLHYLPDRYDTNVLFASGFYGGLCFLLAALTQALATRLRSALALATEEAARLRRLRRFSWQALLDLPHGIVGCDKDMEVLFFNQKAQQWLGLDQGPGLPQVVRECLPHHHGEEICKLKVNDQQLAIRKVELNDGEPGDFLLFIEEQSSVNAAAQQLKLASLGRLTASIAHEIRNPLSALRQASQLLAETPYLQSSEQYLTQVIEQHCMRINRTIEDILQLSRKRQPMQEGLRLAPWLQHFAEQFRSQHKELVFTLEIHCDRELMVMFDPDHLQQILYNLCGNGLRYALKQNPDQASLRLEASVTTNGERIQLDIVDNGGGIAPEQLAHLFEPFHTTEHNGTGLGLYLSRELSEANQASLLYQPTESGSCFRLMMRTDTHS</sequence>
<feature type="domain" description="Histidine kinase" evidence="10">
    <location>
        <begin position="303"/>
        <end position="514"/>
    </location>
</feature>
<dbReference type="CDD" id="cd00082">
    <property type="entry name" value="HisKA"/>
    <property type="match status" value="1"/>
</dbReference>
<keyword evidence="6 11" id="KW-0418">Kinase</keyword>
<dbReference type="GO" id="GO:0005524">
    <property type="term" value="F:ATP binding"/>
    <property type="evidence" value="ECO:0007669"/>
    <property type="project" value="UniProtKB-KW"/>
</dbReference>
<feature type="transmembrane region" description="Helical" evidence="9">
    <location>
        <begin position="16"/>
        <end position="36"/>
    </location>
</feature>
<protein>
    <recommendedName>
        <fullName evidence="2">histidine kinase</fullName>
        <ecNumber evidence="2">2.7.13.3</ecNumber>
    </recommendedName>
</protein>
<dbReference type="SMART" id="SM00387">
    <property type="entry name" value="HATPase_c"/>
    <property type="match status" value="1"/>
</dbReference>
<dbReference type="InterPro" id="IPR050351">
    <property type="entry name" value="BphY/WalK/GraS-like"/>
</dbReference>
<keyword evidence="9" id="KW-1133">Transmembrane helix</keyword>
<reference evidence="11" key="1">
    <citation type="submission" date="2022-11" db="EMBL/GenBank/DDBJ databases">
        <title>Parathalassolutuus dongxingensis gen. nov., sp. nov., a novel member of family Oceanospirillaceae isolated from a coastal shrimp pond in Guangxi, China.</title>
        <authorList>
            <person name="Chen H."/>
        </authorList>
    </citation>
    <scope>NUCLEOTIDE SEQUENCE</scope>
    <source>
        <strain evidence="11">G-43</strain>
    </source>
</reference>
<keyword evidence="9" id="KW-0812">Transmembrane</keyword>
<dbReference type="Pfam" id="PF02518">
    <property type="entry name" value="HATPase_c"/>
    <property type="match status" value="1"/>
</dbReference>
<keyword evidence="5" id="KW-0547">Nucleotide-binding</keyword>
<proteinExistence type="predicted"/>
<dbReference type="PROSITE" id="PS50109">
    <property type="entry name" value="HIS_KIN"/>
    <property type="match status" value="1"/>
</dbReference>
<dbReference type="EC" id="2.7.13.3" evidence="2"/>
<dbReference type="PANTHER" id="PTHR42878">
    <property type="entry name" value="TWO-COMPONENT HISTIDINE KINASE"/>
    <property type="match status" value="1"/>
</dbReference>
<evidence type="ECO:0000256" key="8">
    <source>
        <dbReference type="ARBA" id="ARBA00023012"/>
    </source>
</evidence>
<evidence type="ECO:0000256" key="1">
    <source>
        <dbReference type="ARBA" id="ARBA00000085"/>
    </source>
</evidence>
<dbReference type="InterPro" id="IPR005467">
    <property type="entry name" value="His_kinase_dom"/>
</dbReference>
<dbReference type="SUPFAM" id="SSF47384">
    <property type="entry name" value="Homodimeric domain of signal transducing histidine kinase"/>
    <property type="match status" value="1"/>
</dbReference>
<dbReference type="Gene3D" id="3.30.565.10">
    <property type="entry name" value="Histidine kinase-like ATPase, C-terminal domain"/>
    <property type="match status" value="1"/>
</dbReference>
<dbReference type="Gene3D" id="1.10.287.130">
    <property type="match status" value="1"/>
</dbReference>
<dbReference type="GO" id="GO:0000155">
    <property type="term" value="F:phosphorelay sensor kinase activity"/>
    <property type="evidence" value="ECO:0007669"/>
    <property type="project" value="InterPro"/>
</dbReference>
<feature type="transmembrane region" description="Helical" evidence="9">
    <location>
        <begin position="78"/>
        <end position="99"/>
    </location>
</feature>
<evidence type="ECO:0000256" key="6">
    <source>
        <dbReference type="ARBA" id="ARBA00022777"/>
    </source>
</evidence>
<dbReference type="GO" id="GO:0007234">
    <property type="term" value="P:osmosensory signaling via phosphorelay pathway"/>
    <property type="evidence" value="ECO:0007669"/>
    <property type="project" value="TreeGrafter"/>
</dbReference>
<evidence type="ECO:0000313" key="12">
    <source>
        <dbReference type="Proteomes" id="UP001150830"/>
    </source>
</evidence>
<evidence type="ECO:0000259" key="10">
    <source>
        <dbReference type="PROSITE" id="PS50109"/>
    </source>
</evidence>
<gene>
    <name evidence="11" type="ORF">OUO13_04365</name>
</gene>
<keyword evidence="3" id="KW-0597">Phosphoprotein</keyword>
<keyword evidence="4" id="KW-0808">Transferase</keyword>
<evidence type="ECO:0000256" key="5">
    <source>
        <dbReference type="ARBA" id="ARBA00022741"/>
    </source>
</evidence>
<feature type="transmembrane region" description="Helical" evidence="9">
    <location>
        <begin position="106"/>
        <end position="130"/>
    </location>
</feature>
<dbReference type="GO" id="GO:0030295">
    <property type="term" value="F:protein kinase activator activity"/>
    <property type="evidence" value="ECO:0007669"/>
    <property type="project" value="TreeGrafter"/>
</dbReference>
<keyword evidence="12" id="KW-1185">Reference proteome</keyword>
<keyword evidence="9" id="KW-0472">Membrane</keyword>
<comment type="caution">
    <text evidence="11">The sequence shown here is derived from an EMBL/GenBank/DDBJ whole genome shotgun (WGS) entry which is preliminary data.</text>
</comment>
<dbReference type="PANTHER" id="PTHR42878:SF7">
    <property type="entry name" value="SENSOR HISTIDINE KINASE GLRK"/>
    <property type="match status" value="1"/>
</dbReference>
<evidence type="ECO:0000313" key="11">
    <source>
        <dbReference type="EMBL" id="MCY0964411.1"/>
    </source>
</evidence>
<dbReference type="Pfam" id="PF25323">
    <property type="entry name" value="6TM_PilS"/>
    <property type="match status" value="1"/>
</dbReference>
<dbReference type="InterPro" id="IPR003594">
    <property type="entry name" value="HATPase_dom"/>
</dbReference>
<feature type="transmembrane region" description="Helical" evidence="9">
    <location>
        <begin position="48"/>
        <end position="72"/>
    </location>
</feature>
<dbReference type="SUPFAM" id="SSF55874">
    <property type="entry name" value="ATPase domain of HSP90 chaperone/DNA topoisomerase II/histidine kinase"/>
    <property type="match status" value="1"/>
</dbReference>
<keyword evidence="7" id="KW-0067">ATP-binding</keyword>